<dbReference type="GeneID" id="6081130"/>
<name>B0DNH1_LACBS</name>
<evidence type="ECO:0000313" key="3">
    <source>
        <dbReference type="Proteomes" id="UP000001194"/>
    </source>
</evidence>
<dbReference type="Proteomes" id="UP000001194">
    <property type="component" value="Unassembled WGS sequence"/>
</dbReference>
<organism evidence="3">
    <name type="scientific">Laccaria bicolor (strain S238N-H82 / ATCC MYA-4686)</name>
    <name type="common">Bicoloured deceiver</name>
    <name type="synonym">Laccaria laccata var. bicolor</name>
    <dbReference type="NCBI Taxonomy" id="486041"/>
    <lineage>
        <taxon>Eukaryota</taxon>
        <taxon>Fungi</taxon>
        <taxon>Dikarya</taxon>
        <taxon>Basidiomycota</taxon>
        <taxon>Agaricomycotina</taxon>
        <taxon>Agaricomycetes</taxon>
        <taxon>Agaricomycetidae</taxon>
        <taxon>Agaricales</taxon>
        <taxon>Agaricineae</taxon>
        <taxon>Hydnangiaceae</taxon>
        <taxon>Laccaria</taxon>
    </lineage>
</organism>
<reference evidence="2 3" key="1">
    <citation type="journal article" date="2008" name="Nature">
        <title>The genome of Laccaria bicolor provides insights into mycorrhizal symbiosis.</title>
        <authorList>
            <person name="Martin F."/>
            <person name="Aerts A."/>
            <person name="Ahren D."/>
            <person name="Brun A."/>
            <person name="Danchin E.G.J."/>
            <person name="Duchaussoy F."/>
            <person name="Gibon J."/>
            <person name="Kohler A."/>
            <person name="Lindquist E."/>
            <person name="Pereda V."/>
            <person name="Salamov A."/>
            <person name="Shapiro H.J."/>
            <person name="Wuyts J."/>
            <person name="Blaudez D."/>
            <person name="Buee M."/>
            <person name="Brokstein P."/>
            <person name="Canbaeck B."/>
            <person name="Cohen D."/>
            <person name="Courty P.E."/>
            <person name="Coutinho P.M."/>
            <person name="Delaruelle C."/>
            <person name="Detter J.C."/>
            <person name="Deveau A."/>
            <person name="DiFazio S."/>
            <person name="Duplessis S."/>
            <person name="Fraissinet-Tachet L."/>
            <person name="Lucic E."/>
            <person name="Frey-Klett P."/>
            <person name="Fourrey C."/>
            <person name="Feussner I."/>
            <person name="Gay G."/>
            <person name="Grimwood J."/>
            <person name="Hoegger P.J."/>
            <person name="Jain P."/>
            <person name="Kilaru S."/>
            <person name="Labbe J."/>
            <person name="Lin Y.C."/>
            <person name="Legue V."/>
            <person name="Le Tacon F."/>
            <person name="Marmeisse R."/>
            <person name="Melayah D."/>
            <person name="Montanini B."/>
            <person name="Muratet M."/>
            <person name="Nehls U."/>
            <person name="Niculita-Hirzel H."/>
            <person name="Oudot-Le Secq M.P."/>
            <person name="Peter M."/>
            <person name="Quesneville H."/>
            <person name="Rajashekar B."/>
            <person name="Reich M."/>
            <person name="Rouhier N."/>
            <person name="Schmutz J."/>
            <person name="Yin T."/>
            <person name="Chalot M."/>
            <person name="Henrissat B."/>
            <person name="Kuees U."/>
            <person name="Lucas S."/>
            <person name="Van de Peer Y."/>
            <person name="Podila G.K."/>
            <person name="Polle A."/>
            <person name="Pukkila P.J."/>
            <person name="Richardson P.M."/>
            <person name="Rouze P."/>
            <person name="Sanders I.R."/>
            <person name="Stajich J.E."/>
            <person name="Tunlid A."/>
            <person name="Tuskan G."/>
            <person name="Grigoriev I.V."/>
        </authorList>
    </citation>
    <scope>NUCLEOTIDE SEQUENCE [LARGE SCALE GENOMIC DNA]</scope>
    <source>
        <strain evidence="3">S238N-H82 / ATCC MYA-4686</strain>
    </source>
</reference>
<evidence type="ECO:0000313" key="2">
    <source>
        <dbReference type="EMBL" id="EDR03868.1"/>
    </source>
</evidence>
<dbReference type="EMBL" id="DS547121">
    <property type="protein sequence ID" value="EDR03868.1"/>
    <property type="molecule type" value="Genomic_DNA"/>
</dbReference>
<protein>
    <submittedName>
        <fullName evidence="2">Predicted protein</fullName>
    </submittedName>
</protein>
<accession>B0DNH1</accession>
<dbReference type="KEGG" id="lbc:LACBIDRAFT_331100"/>
<feature type="region of interest" description="Disordered" evidence="1">
    <location>
        <begin position="1"/>
        <end position="24"/>
    </location>
</feature>
<gene>
    <name evidence="2" type="ORF">LACBIDRAFT_331100</name>
</gene>
<proteinExistence type="predicted"/>
<evidence type="ECO:0000256" key="1">
    <source>
        <dbReference type="SAM" id="MobiDB-lite"/>
    </source>
</evidence>
<feature type="compositionally biased region" description="Polar residues" evidence="1">
    <location>
        <begin position="1"/>
        <end position="18"/>
    </location>
</feature>
<dbReference type="RefSeq" id="XP_001885436.1">
    <property type="nucleotide sequence ID" value="XM_001885401.1"/>
</dbReference>
<keyword evidence="3" id="KW-1185">Reference proteome</keyword>
<dbReference type="HOGENOM" id="CLU_1532844_0_0_1"/>
<dbReference type="AlphaFoldDB" id="B0DNH1"/>
<sequence>MYIPTSTTWNSTQSTPISEQEGHEGLNWGWTLGAELQEAESGSGSEAPRLGWRKNGCTSEAYLVQYLIDLRVNMENVASVQQATFQEAAVRAWGARRTCLGVKTRHNEKAKMNGGGDCECFTEGSDCGDWDAALPYEGPSDSNEILIDRKGRYRMEEGRGEGILPTTAKVDYDKQ</sequence>
<dbReference type="InParanoid" id="B0DNH1"/>